<feature type="non-terminal residue" evidence="6">
    <location>
        <position position="59"/>
    </location>
</feature>
<accession>A0A930UB07</accession>
<keyword evidence="3" id="KW-0963">Cytoplasm</keyword>
<dbReference type="Pfam" id="PF25025">
    <property type="entry name" value="EF-Ts_N"/>
    <property type="match status" value="1"/>
</dbReference>
<evidence type="ECO:0000256" key="3">
    <source>
        <dbReference type="ARBA" id="ARBA00022490"/>
    </source>
</evidence>
<evidence type="ECO:0000313" key="6">
    <source>
        <dbReference type="EMBL" id="MBF2734600.1"/>
    </source>
</evidence>
<dbReference type="GO" id="GO:0003746">
    <property type="term" value="F:translation elongation factor activity"/>
    <property type="evidence" value="ECO:0007669"/>
    <property type="project" value="UniProtKB-KW"/>
</dbReference>
<evidence type="ECO:0000313" key="7">
    <source>
        <dbReference type="Proteomes" id="UP000604381"/>
    </source>
</evidence>
<dbReference type="InterPro" id="IPR001816">
    <property type="entry name" value="Transl_elong_EFTs/EF1B"/>
</dbReference>
<dbReference type="InterPro" id="IPR009060">
    <property type="entry name" value="UBA-like_sf"/>
</dbReference>
<dbReference type="CDD" id="cd14275">
    <property type="entry name" value="UBA_EF-Ts"/>
    <property type="match status" value="1"/>
</dbReference>
<reference evidence="6" key="1">
    <citation type="submission" date="2020-10" db="EMBL/GenBank/DDBJ databases">
        <title>An improved Amphimedon queenslandica hologenome assembly reveals how three proteobacterial symbionts can extend the metabolic phenotypic of their marine sponge host.</title>
        <authorList>
            <person name="Degnan B."/>
            <person name="Degnan S."/>
            <person name="Xiang X."/>
        </authorList>
    </citation>
    <scope>NUCLEOTIDE SEQUENCE</scope>
    <source>
        <strain evidence="6">AqS2</strain>
    </source>
</reference>
<organism evidence="6 7">
    <name type="scientific">Candidatus Amphirhobacter heronislandensis</name>
    <dbReference type="NCBI Taxonomy" id="1732024"/>
    <lineage>
        <taxon>Bacteria</taxon>
        <taxon>Pseudomonadati</taxon>
        <taxon>Pseudomonadota</taxon>
        <taxon>Gammaproteobacteria</taxon>
        <taxon>Candidatus Tethybacterales</taxon>
        <taxon>Candidatus Tethybacteraceae</taxon>
        <taxon>Candidatus Amphirhobacter</taxon>
    </lineage>
</organism>
<proteinExistence type="inferred from homology"/>
<evidence type="ECO:0000256" key="5">
    <source>
        <dbReference type="ARBA" id="ARBA00022917"/>
    </source>
</evidence>
<dbReference type="SUPFAM" id="SSF46934">
    <property type="entry name" value="UBA-like"/>
    <property type="match status" value="1"/>
</dbReference>
<evidence type="ECO:0000256" key="1">
    <source>
        <dbReference type="ARBA" id="ARBA00005532"/>
    </source>
</evidence>
<protein>
    <recommendedName>
        <fullName evidence="2">Elongation factor Ts</fullName>
    </recommendedName>
</protein>
<comment type="caution">
    <text evidence="6">The sequence shown here is derived from an EMBL/GenBank/DDBJ whole genome shotgun (WGS) entry which is preliminary data.</text>
</comment>
<dbReference type="Gene3D" id="1.10.8.10">
    <property type="entry name" value="DNA helicase RuvA subunit, C-terminal domain"/>
    <property type="match status" value="1"/>
</dbReference>
<comment type="similarity">
    <text evidence="1">Belongs to the EF-Ts family.</text>
</comment>
<dbReference type="FunFam" id="1.10.8.10:FF:000001">
    <property type="entry name" value="Elongation factor Ts"/>
    <property type="match status" value="1"/>
</dbReference>
<dbReference type="Proteomes" id="UP000604381">
    <property type="component" value="Unassembled WGS sequence"/>
</dbReference>
<keyword evidence="5" id="KW-0648">Protein biosynthesis</keyword>
<dbReference type="HAMAP" id="MF_00050">
    <property type="entry name" value="EF_Ts"/>
    <property type="match status" value="1"/>
</dbReference>
<gene>
    <name evidence="6" type="ORF">ISN26_00645</name>
</gene>
<dbReference type="EMBL" id="JADHEI010000009">
    <property type="protein sequence ID" value="MBF2734600.1"/>
    <property type="molecule type" value="Genomic_DNA"/>
</dbReference>
<dbReference type="PANTHER" id="PTHR11741:SF0">
    <property type="entry name" value="ELONGATION FACTOR TS, MITOCHONDRIAL"/>
    <property type="match status" value="1"/>
</dbReference>
<keyword evidence="4 6" id="KW-0251">Elongation factor</keyword>
<evidence type="ECO:0000256" key="4">
    <source>
        <dbReference type="ARBA" id="ARBA00022768"/>
    </source>
</evidence>
<keyword evidence="7" id="KW-1185">Reference proteome</keyword>
<evidence type="ECO:0000256" key="2">
    <source>
        <dbReference type="ARBA" id="ARBA00016956"/>
    </source>
</evidence>
<sequence length="59" mass="6130">MEITAAAVKQLREETGAGFAQCKQALSESEGDFAKAKDWLSVKGASAAQKKAGRATTEG</sequence>
<dbReference type="AlphaFoldDB" id="A0A930UB07"/>
<name>A0A930UB07_9GAMM</name>
<dbReference type="PANTHER" id="PTHR11741">
    <property type="entry name" value="ELONGATION FACTOR TS"/>
    <property type="match status" value="1"/>
</dbReference>